<evidence type="ECO:0000256" key="2">
    <source>
        <dbReference type="ARBA" id="ARBA00022490"/>
    </source>
</evidence>
<evidence type="ECO:0000313" key="9">
    <source>
        <dbReference type="Proteomes" id="UP000037460"/>
    </source>
</evidence>
<organism evidence="8 9">
    <name type="scientific">Chrysochromulina tobinii</name>
    <dbReference type="NCBI Taxonomy" id="1460289"/>
    <lineage>
        <taxon>Eukaryota</taxon>
        <taxon>Haptista</taxon>
        <taxon>Haptophyta</taxon>
        <taxon>Prymnesiophyceae</taxon>
        <taxon>Prymnesiales</taxon>
        <taxon>Chrysochromulinaceae</taxon>
        <taxon>Chrysochromulina</taxon>
    </lineage>
</organism>
<gene>
    <name evidence="8" type="ORF">Ctob_013526</name>
</gene>
<dbReference type="GO" id="GO:0005737">
    <property type="term" value="C:cytoplasm"/>
    <property type="evidence" value="ECO:0007669"/>
    <property type="project" value="UniProtKB-SubCell"/>
</dbReference>
<proteinExistence type="predicted"/>
<feature type="region of interest" description="Disordered" evidence="5">
    <location>
        <begin position="672"/>
        <end position="712"/>
    </location>
</feature>
<dbReference type="InterPro" id="IPR016024">
    <property type="entry name" value="ARM-type_fold"/>
</dbReference>
<dbReference type="GO" id="GO:0036503">
    <property type="term" value="P:ERAD pathway"/>
    <property type="evidence" value="ECO:0007669"/>
    <property type="project" value="TreeGrafter"/>
</dbReference>
<evidence type="ECO:0000256" key="5">
    <source>
        <dbReference type="SAM" id="MobiDB-lite"/>
    </source>
</evidence>
<protein>
    <submittedName>
        <fullName evidence="8">Proteasome-associated protein ecm29-like protein</fullName>
    </submittedName>
</protein>
<comment type="caution">
    <text evidence="8">The sequence shown here is derived from an EMBL/GenBank/DDBJ whole genome shotgun (WGS) entry which is preliminary data.</text>
</comment>
<evidence type="ECO:0000313" key="8">
    <source>
        <dbReference type="EMBL" id="KOO34749.1"/>
    </source>
</evidence>
<evidence type="ECO:0000256" key="1">
    <source>
        <dbReference type="ARBA" id="ARBA00004496"/>
    </source>
</evidence>
<dbReference type="InterPro" id="IPR024372">
    <property type="entry name" value="Ecm29_N"/>
</dbReference>
<dbReference type="InterPro" id="IPR011989">
    <property type="entry name" value="ARM-like"/>
</dbReference>
<reference evidence="9" key="1">
    <citation type="journal article" date="2015" name="PLoS Genet.">
        <title>Genome Sequence and Transcriptome Analyses of Chrysochromulina tobin: Metabolic Tools for Enhanced Algal Fitness in the Prominent Order Prymnesiales (Haptophyceae).</title>
        <authorList>
            <person name="Hovde B.T."/>
            <person name="Deodato C.R."/>
            <person name="Hunsperger H.M."/>
            <person name="Ryken S.A."/>
            <person name="Yost W."/>
            <person name="Jha R.K."/>
            <person name="Patterson J."/>
            <person name="Monnat R.J. Jr."/>
            <person name="Barlow S.B."/>
            <person name="Starkenburg S.R."/>
            <person name="Cattolico R.A."/>
        </authorList>
    </citation>
    <scope>NUCLEOTIDE SEQUENCE</scope>
    <source>
        <strain evidence="9">CCMP291</strain>
    </source>
</reference>
<comment type="subcellular location">
    <subcellularLocation>
        <location evidence="1">Cytoplasm</location>
    </subcellularLocation>
</comment>
<dbReference type="GO" id="GO:0005634">
    <property type="term" value="C:nucleus"/>
    <property type="evidence" value="ECO:0007669"/>
    <property type="project" value="TreeGrafter"/>
</dbReference>
<evidence type="ECO:0000256" key="3">
    <source>
        <dbReference type="ARBA" id="ARBA00022737"/>
    </source>
</evidence>
<dbReference type="PANTHER" id="PTHR23346:SF19">
    <property type="entry name" value="PROTEASOME ADAPTER AND SCAFFOLD PROTEIN ECM29"/>
    <property type="match status" value="1"/>
</dbReference>
<keyword evidence="2" id="KW-0963">Cytoplasm</keyword>
<keyword evidence="3" id="KW-0677">Repeat</keyword>
<accession>A0A0M0K7G5</accession>
<dbReference type="Proteomes" id="UP000037460">
    <property type="component" value="Unassembled WGS sequence"/>
</dbReference>
<dbReference type="Pfam" id="PF13001">
    <property type="entry name" value="ECM29_N"/>
    <property type="match status" value="1"/>
</dbReference>
<dbReference type="Gene3D" id="1.25.10.10">
    <property type="entry name" value="Leucine-rich Repeat Variant"/>
    <property type="match status" value="3"/>
</dbReference>
<feature type="domain" description="Proteasome adapter and scaffold protein ECM29 HEAT-repeat" evidence="7">
    <location>
        <begin position="1179"/>
        <end position="1341"/>
    </location>
</feature>
<evidence type="ECO:0000259" key="6">
    <source>
        <dbReference type="Pfam" id="PF13001"/>
    </source>
</evidence>
<dbReference type="InterPro" id="IPR055443">
    <property type="entry name" value="HEAT_ECM29"/>
</dbReference>
<evidence type="ECO:0000259" key="7">
    <source>
        <dbReference type="Pfam" id="PF24492"/>
    </source>
</evidence>
<feature type="region of interest" description="Disordered" evidence="5">
    <location>
        <begin position="576"/>
        <end position="615"/>
    </location>
</feature>
<sequence>MTDAALLERLNAAELRIGMCEDDKLGKLLDPALINILNFLGSQSATVKTKAMGILSHLNKRLKANVAVPLPLPGLIRTFTAPTAVPMVSNFALVYIEMGLPRVSAAERAALVPALLVGVGQRPAAQQEPPAGLSRAAAKRVCGKLADHEVRGELLAAKKRAALRLLDASTDDGAILFGPAESMAHWVVAACDGDSGVERIADGALRKRQEANLDEPSLIDSLLSLVLGAQPTRSTASESDPVHGRTAASTAVRLRAIGLLCRSVGAANRFPGTIQVWIASAFDPSDLPTRYACLLAIADPRVEVAEAAARALRPRAVVGTAVVSGSSSATNADGASGARDGASGASTVASTAISRAAAAAAAVPSEPALAFGTRISHVDAHRVGRLGSIAAVHMDDGVNRGAYYTVVLEDGTERSVERSSLRLLSSQASPGPVACCLRVHLPSLKTLMLSRSAAEEATQLILCRILAFVTCAAGAAPGAATGDSGDIGAVAGAAAEAMLKDLLALLPSADLTGCVGTNEQRRVIGAALGLGYVAAAAIRPSSLLPAAAAAAAATLPTATAFIPATVGSTTVGSTSLGSSTVGSSTVGSSTVGSSTVGSSTVGSSTVGSSTATVGSTSLAPPLLTQAALRLANLVRHERWPVAMAAATALGKFGSAAPLPLPDGVVLSAVEETAGDGKGDADASTTTAAPTASVSSEASKPPPPVRKQPEPPSTKVGAVYCMLHLLGEPKARSAVVSALGQLLSGEPHGPFRNLILQYLFGLAPIKEIDLHLSVGEALALVGATVPPAASASASPASTLPSLPPVVPPRKAGVDTGVSSGTAAAKAARAAAEATAEANDGGRLMPYILRKVLDEYLVAWAPLVRQAAAAWLYSVLQYKGDDPAVRAVAPDVQRGLVSLLADANEGTQELAGKALSMLFDKCDEETQDKIVKELVSSLASTRTASAAASGGEMATFQELSEIANNAGQPELVYKLMELSTASAVWNTRKGVAFALAGQSRQRLESHLEKLIPTLYRYTFDPNPRIAQAMKQVWQSLVPEPKRTLAAHLPAVLAHLLDGVVGREWRAREASCLAMAEILSGRTFDELGAHISELHDKLLRAVDDIKESVRKAALASWRALSSVLSRLVDGAHAPAEQASAAAVLGSVLPALLERGISHATDEVRGLCTKQLLQLCKSAGAHMRAHVVALLPALLETLSVIEDPALNYLQMHSESAGIAEGALEAARLTAMRSSDATVAIDACLRVMDAEQLEAALPSLIHLLSRGTGLPTRAGTARTLVQLAQTQPQLLRPHAARLLRTLHAASLSERSEIARGAYAAAASHVARGAPVEVLGKLVQDLTARYVSDEAGMDDAMRLSVASLLRELLRGATDAMNRVKVEWVPLLFVGKHEPRSQKEVADAPTTVQKEEKGKLAKLFEEASDEAGIGPSALAVHLPEIVSLLTIIVGGSSWALRRAAAFGLLELHKV</sequence>
<dbReference type="GO" id="GO:0000502">
    <property type="term" value="C:proteasome complex"/>
    <property type="evidence" value="ECO:0007669"/>
    <property type="project" value="UniProtKB-KW"/>
</dbReference>
<keyword evidence="4 8" id="KW-0647">Proteasome</keyword>
<feature type="compositionally biased region" description="Low complexity" evidence="5">
    <location>
        <begin position="681"/>
        <end position="698"/>
    </location>
</feature>
<keyword evidence="9" id="KW-1185">Reference proteome</keyword>
<dbReference type="GO" id="GO:0060090">
    <property type="term" value="F:molecular adaptor activity"/>
    <property type="evidence" value="ECO:0007669"/>
    <property type="project" value="InterPro"/>
</dbReference>
<dbReference type="EMBL" id="JWZX01001109">
    <property type="protein sequence ID" value="KOO34749.1"/>
    <property type="molecule type" value="Genomic_DNA"/>
</dbReference>
<name>A0A0M0K7G5_9EUKA</name>
<dbReference type="GO" id="GO:0043248">
    <property type="term" value="P:proteasome assembly"/>
    <property type="evidence" value="ECO:0007669"/>
    <property type="project" value="InterPro"/>
</dbReference>
<dbReference type="SUPFAM" id="SSF48371">
    <property type="entry name" value="ARM repeat"/>
    <property type="match status" value="1"/>
</dbReference>
<dbReference type="Pfam" id="PF24492">
    <property type="entry name" value="HEAT_ECM29"/>
    <property type="match status" value="1"/>
</dbReference>
<dbReference type="OrthoDB" id="16066at2759"/>
<feature type="domain" description="Proteasome component Ecm29 N-terminal" evidence="6">
    <location>
        <begin position="11"/>
        <end position="128"/>
    </location>
</feature>
<feature type="compositionally biased region" description="Pro residues" evidence="5">
    <location>
        <begin position="699"/>
        <end position="711"/>
    </location>
</feature>
<evidence type="ECO:0000256" key="4">
    <source>
        <dbReference type="ARBA" id="ARBA00022942"/>
    </source>
</evidence>
<dbReference type="PANTHER" id="PTHR23346">
    <property type="entry name" value="TRANSLATIONAL ACTIVATOR GCN1-RELATED"/>
    <property type="match status" value="1"/>
</dbReference>